<proteinExistence type="inferred from homology"/>
<feature type="transmembrane region" description="Helical" evidence="8">
    <location>
        <begin position="449"/>
        <end position="474"/>
    </location>
</feature>
<keyword evidence="6 8" id="KW-0472">Membrane</keyword>
<feature type="domain" description="ML-like" evidence="10">
    <location>
        <begin position="53"/>
        <end position="219"/>
    </location>
</feature>
<dbReference type="Pfam" id="PF14558">
    <property type="entry name" value="TRP_N"/>
    <property type="match status" value="2"/>
</dbReference>
<dbReference type="Pfam" id="PF06011">
    <property type="entry name" value="TRP"/>
    <property type="match status" value="1"/>
</dbReference>
<feature type="transmembrane region" description="Helical" evidence="8">
    <location>
        <begin position="654"/>
        <end position="673"/>
    </location>
</feature>
<dbReference type="GO" id="GO:0055085">
    <property type="term" value="P:transmembrane transport"/>
    <property type="evidence" value="ECO:0007669"/>
    <property type="project" value="TreeGrafter"/>
</dbReference>
<feature type="transmembrane region" description="Helical" evidence="8">
    <location>
        <begin position="486"/>
        <end position="507"/>
    </location>
</feature>
<reference evidence="11" key="1">
    <citation type="submission" date="2023-06" db="EMBL/GenBank/DDBJ databases">
        <title>Genome-scale phylogeny and comparative genomics of the fungal order Sordariales.</title>
        <authorList>
            <consortium name="Lawrence Berkeley National Laboratory"/>
            <person name="Hensen N."/>
            <person name="Bonometti L."/>
            <person name="Westerberg I."/>
            <person name="Brannstrom I.O."/>
            <person name="Guillou S."/>
            <person name="Cros-Aarteil S."/>
            <person name="Calhoun S."/>
            <person name="Haridas S."/>
            <person name="Kuo A."/>
            <person name="Mondo S."/>
            <person name="Pangilinan J."/>
            <person name="Riley R."/>
            <person name="LaButti K."/>
            <person name="Andreopoulos B."/>
            <person name="Lipzen A."/>
            <person name="Chen C."/>
            <person name="Yanf M."/>
            <person name="Daum C."/>
            <person name="Ng V."/>
            <person name="Clum A."/>
            <person name="Steindorff A."/>
            <person name="Ohm R."/>
            <person name="Martin F."/>
            <person name="Silar P."/>
            <person name="Natvig D."/>
            <person name="Lalanne C."/>
            <person name="Gautier V."/>
            <person name="Ament-velasquez S.L."/>
            <person name="Kruys A."/>
            <person name="Hutchinson M.I."/>
            <person name="Powell A.J."/>
            <person name="Barry K."/>
            <person name="Miller A.N."/>
            <person name="Grigoriev I.V."/>
            <person name="Debuchy R."/>
            <person name="Gladieux P."/>
            <person name="Thoren M.H."/>
            <person name="Johannesson H."/>
        </authorList>
    </citation>
    <scope>NUCLEOTIDE SEQUENCE</scope>
    <source>
        <strain evidence="11">SMH2392-1A</strain>
    </source>
</reference>
<feature type="transmembrane region" description="Helical" evidence="8">
    <location>
        <begin position="597"/>
        <end position="618"/>
    </location>
</feature>
<evidence type="ECO:0000256" key="9">
    <source>
        <dbReference type="SAM" id="SignalP"/>
    </source>
</evidence>
<feature type="region of interest" description="Disordered" evidence="7">
    <location>
        <begin position="873"/>
        <end position="917"/>
    </location>
</feature>
<keyword evidence="4 9" id="KW-0732">Signal</keyword>
<comment type="subcellular location">
    <subcellularLocation>
        <location evidence="1">Membrane</location>
        <topology evidence="1">Multi-pass membrane protein</topology>
    </subcellularLocation>
</comment>
<dbReference type="GO" id="GO:0016020">
    <property type="term" value="C:membrane"/>
    <property type="evidence" value="ECO:0007669"/>
    <property type="project" value="UniProtKB-SubCell"/>
</dbReference>
<dbReference type="GeneID" id="85317729"/>
<comment type="similarity">
    <text evidence="2">Belongs to the transient receptor potential (TRP) ion channel family.</text>
</comment>
<evidence type="ECO:0000256" key="4">
    <source>
        <dbReference type="ARBA" id="ARBA00022729"/>
    </source>
</evidence>
<evidence type="ECO:0000256" key="6">
    <source>
        <dbReference type="ARBA" id="ARBA00023136"/>
    </source>
</evidence>
<feature type="region of interest" description="Disordered" evidence="7">
    <location>
        <begin position="746"/>
        <end position="810"/>
    </location>
</feature>
<comment type="caution">
    <text evidence="11">The sequence shown here is derived from an EMBL/GenBank/DDBJ whole genome shotgun (WGS) entry which is preliminary data.</text>
</comment>
<feature type="transmembrane region" description="Helical" evidence="8">
    <location>
        <begin position="402"/>
        <end position="428"/>
    </location>
</feature>
<evidence type="ECO:0000256" key="3">
    <source>
        <dbReference type="ARBA" id="ARBA00022692"/>
    </source>
</evidence>
<dbReference type="GO" id="GO:0009272">
    <property type="term" value="P:fungal-type cell wall biogenesis"/>
    <property type="evidence" value="ECO:0007669"/>
    <property type="project" value="TreeGrafter"/>
</dbReference>
<keyword evidence="5 8" id="KW-1133">Transmembrane helix</keyword>
<feature type="compositionally biased region" description="Basic and acidic residues" evidence="7">
    <location>
        <begin position="751"/>
        <end position="769"/>
    </location>
</feature>
<feature type="transmembrane region" description="Helical" evidence="8">
    <location>
        <begin position="624"/>
        <end position="642"/>
    </location>
</feature>
<evidence type="ECO:0000256" key="5">
    <source>
        <dbReference type="ARBA" id="ARBA00022989"/>
    </source>
</evidence>
<feature type="transmembrane region" description="Helical" evidence="8">
    <location>
        <begin position="685"/>
        <end position="710"/>
    </location>
</feature>
<evidence type="ECO:0000259" key="10">
    <source>
        <dbReference type="SMART" id="SM01320"/>
    </source>
</evidence>
<evidence type="ECO:0000256" key="8">
    <source>
        <dbReference type="SAM" id="Phobius"/>
    </source>
</evidence>
<feature type="compositionally biased region" description="Polar residues" evidence="7">
    <location>
        <begin position="880"/>
        <end position="902"/>
    </location>
</feature>
<dbReference type="RefSeq" id="XP_060302591.1">
    <property type="nucleotide sequence ID" value="XM_060434459.1"/>
</dbReference>
<evidence type="ECO:0000256" key="2">
    <source>
        <dbReference type="ARBA" id="ARBA00010642"/>
    </source>
</evidence>
<organism evidence="11 12">
    <name type="scientific">Lasiosphaeria miniovina</name>
    <dbReference type="NCBI Taxonomy" id="1954250"/>
    <lineage>
        <taxon>Eukaryota</taxon>
        <taxon>Fungi</taxon>
        <taxon>Dikarya</taxon>
        <taxon>Ascomycota</taxon>
        <taxon>Pezizomycotina</taxon>
        <taxon>Sordariomycetes</taxon>
        <taxon>Sordariomycetidae</taxon>
        <taxon>Sordariales</taxon>
        <taxon>Lasiosphaeriaceae</taxon>
        <taxon>Lasiosphaeria</taxon>
    </lineage>
</organism>
<evidence type="ECO:0000313" key="12">
    <source>
        <dbReference type="Proteomes" id="UP001172101"/>
    </source>
</evidence>
<dbReference type="Proteomes" id="UP001172101">
    <property type="component" value="Unassembled WGS sequence"/>
</dbReference>
<evidence type="ECO:0000256" key="1">
    <source>
        <dbReference type="ARBA" id="ARBA00004141"/>
    </source>
</evidence>
<keyword evidence="12" id="KW-1185">Reference proteome</keyword>
<dbReference type="SMART" id="SM01320">
    <property type="entry name" value="TRP_N"/>
    <property type="match status" value="1"/>
</dbReference>
<dbReference type="InterPro" id="IPR032800">
    <property type="entry name" value="TRP_N"/>
</dbReference>
<dbReference type="InterPro" id="IPR040241">
    <property type="entry name" value="TRP_Flc/Pkd2-like"/>
</dbReference>
<accession>A0AA40E9V2</accession>
<name>A0AA40E9V2_9PEZI</name>
<protein>
    <recommendedName>
        <fullName evidence="10">ML-like domain-containing protein</fullName>
    </recommendedName>
</protein>
<gene>
    <name evidence="11" type="ORF">B0T26DRAFT_33730</name>
</gene>
<dbReference type="AlphaFoldDB" id="A0AA40E9V2"/>
<keyword evidence="3 8" id="KW-0812">Transmembrane</keyword>
<evidence type="ECO:0000313" key="11">
    <source>
        <dbReference type="EMBL" id="KAK0733714.1"/>
    </source>
</evidence>
<feature type="chain" id="PRO_5041269750" description="ML-like domain-containing protein" evidence="9">
    <location>
        <begin position="30"/>
        <end position="942"/>
    </location>
</feature>
<dbReference type="InterPro" id="IPR010308">
    <property type="entry name" value="TRP_C"/>
</dbReference>
<dbReference type="PANTHER" id="PTHR31145:SF7">
    <property type="entry name" value="TRP-LIKE ION CHANNEL"/>
    <property type="match status" value="1"/>
</dbReference>
<dbReference type="PANTHER" id="PTHR31145">
    <property type="entry name" value="INTEGRAL MEMBRANE PROTEIN (AFU_ORTHOLOGUE AFUA_7G01610)"/>
    <property type="match status" value="1"/>
</dbReference>
<dbReference type="EMBL" id="JAUIRO010000001">
    <property type="protein sequence ID" value="KAK0733714.1"/>
    <property type="molecule type" value="Genomic_DNA"/>
</dbReference>
<feature type="transmembrane region" description="Helical" evidence="8">
    <location>
        <begin position="223"/>
        <end position="248"/>
    </location>
</feature>
<evidence type="ECO:0000256" key="7">
    <source>
        <dbReference type="SAM" id="MobiDB-lite"/>
    </source>
</evidence>
<feature type="transmembrane region" description="Helical" evidence="8">
    <location>
        <begin position="260"/>
        <end position="282"/>
    </location>
</feature>
<sequence>MAPRNRFCALPFLLLFLLSLLSLASVSRARETQYIVGSDENGVSRQLAVDRYPALYTGDFGDCLGGQSLFNITKFDAAYYSDNLTIVFHLDGTTNIKNESLMMHISVDACKSGLKRDQPKPRNITLELILVRSDGSNRFDMIFNPCSLNIDSLCPVNASVPITGWAIIPVGPQQIGGIPSLAYGIPDFEGSTKLQIFANSSKTEIGCFQAVMRNGNTFSHPEAVAPVLGIFTLVAIIASFATAAYGISTTHMRMHHAHSLSVLVVLETFQAIFFSGALSVNWPSVCVAWWSNFAWSSGIIYSHSMIKSIDSFTGVSGNASQVGGAGSTVINTGGGLISQIYGRAVAERATPDSLARRSTYNASDPYDYTWAGNPVTPGMPTPGTWQGFPGSLSALGIPAADIFFVGLIWVVVAIVLVAISLPTIKLVLDLIARIKWIKEDRLAYFRSHWTGYLAHALLRAFLMSFFTMITLALFQFTIGGTSGTVAIATVAFLLFLVGVVSTVAYACRARTRGGKFEARPDRVIFYNAKLFKFVPAIIPAWASTLDELELEVKTVFAIPLSRIRHVNNDPDSPTVHEDQAYIKKFGWLSARYRRTRWWFLAIYVGYLFVRAAFIGGGVNNPLAQVYGLLIFDILSFGAIAILRPFEGARNMALAVYLLGVSKILTTGLSIAFLPDFELDRIIATAIGIVIIVIQGLLVIALMILVVLGAISSWMSLARNREDISPRDLEAIRARYFEKMEAKAQDVSRLSKAKEDKGKAKEEEERESRPPPEPSFSVVTVRREPKIEDEDDDSVHELDPAQNGTGTLDAPIIRALNRASRTNSVSSRYSASSLPRAARIHRASLSSKDFAQYVATLERPDSALAQRVGSPLGAVGHHADTSTVRSSTPVPVRPQSSSHSLRTLTDMRPSSPFGTPTREILARYADERRYTLPQQPAPTHTVE</sequence>
<feature type="signal peptide" evidence="9">
    <location>
        <begin position="1"/>
        <end position="29"/>
    </location>
</feature>